<comment type="caution">
    <text evidence="1">The sequence shown here is derived from an EMBL/GenBank/DDBJ whole genome shotgun (WGS) entry which is preliminary data.</text>
</comment>
<gene>
    <name evidence="1" type="ORF">ACH4WX_13770</name>
</gene>
<protein>
    <recommendedName>
        <fullName evidence="3">ESX-1 secretion-associated protein</fullName>
    </recommendedName>
</protein>
<dbReference type="Proteomes" id="UP001611263">
    <property type="component" value="Unassembled WGS sequence"/>
</dbReference>
<organism evidence="1 2">
    <name type="scientific">Nocardia carnea</name>
    <dbReference type="NCBI Taxonomy" id="37328"/>
    <lineage>
        <taxon>Bacteria</taxon>
        <taxon>Bacillati</taxon>
        <taxon>Actinomycetota</taxon>
        <taxon>Actinomycetes</taxon>
        <taxon>Mycobacteriales</taxon>
        <taxon>Nocardiaceae</taxon>
        <taxon>Nocardia</taxon>
    </lineage>
</organism>
<reference evidence="1 2" key="1">
    <citation type="submission" date="2024-10" db="EMBL/GenBank/DDBJ databases">
        <title>The Natural Products Discovery Center: Release of the First 8490 Sequenced Strains for Exploring Actinobacteria Biosynthetic Diversity.</title>
        <authorList>
            <person name="Kalkreuter E."/>
            <person name="Kautsar S.A."/>
            <person name="Yang D."/>
            <person name="Bader C.D."/>
            <person name="Teijaro C.N."/>
            <person name="Fluegel L."/>
            <person name="Davis C.M."/>
            <person name="Simpson J.R."/>
            <person name="Lauterbach L."/>
            <person name="Steele A.D."/>
            <person name="Gui C."/>
            <person name="Meng S."/>
            <person name="Li G."/>
            <person name="Viehrig K."/>
            <person name="Ye F."/>
            <person name="Su P."/>
            <person name="Kiefer A.F."/>
            <person name="Nichols A."/>
            <person name="Cepeda A.J."/>
            <person name="Yan W."/>
            <person name="Fan B."/>
            <person name="Jiang Y."/>
            <person name="Adhikari A."/>
            <person name="Zheng C.-J."/>
            <person name="Schuster L."/>
            <person name="Cowan T.M."/>
            <person name="Smanski M.J."/>
            <person name="Chevrette M.G."/>
            <person name="De Carvalho L.P.S."/>
            <person name="Shen B."/>
        </authorList>
    </citation>
    <scope>NUCLEOTIDE SEQUENCE [LARGE SCALE GENOMIC DNA]</scope>
    <source>
        <strain evidence="1 2">NPDC020568</strain>
    </source>
</reference>
<evidence type="ECO:0000313" key="2">
    <source>
        <dbReference type="Proteomes" id="UP001611263"/>
    </source>
</evidence>
<dbReference type="EMBL" id="JBIRUQ010000002">
    <property type="protein sequence ID" value="MFI1461780.1"/>
    <property type="molecule type" value="Genomic_DNA"/>
</dbReference>
<name>A0ABW7TR43_9NOCA</name>
<keyword evidence="2" id="KW-1185">Reference proteome</keyword>
<evidence type="ECO:0008006" key="3">
    <source>
        <dbReference type="Google" id="ProtNLM"/>
    </source>
</evidence>
<proteinExistence type="predicted"/>
<accession>A0ABW7TR43</accession>
<sequence length="104" mass="11494">MAELRASLTAMNAAATHWGLAADHLTAASRQTSKLHIPVREAGTFTESLKTYLEVPDYFRDRFNEGATVFDDIATALNNARRQYEATDAANQGKLHQLEGEIND</sequence>
<dbReference type="GeneID" id="93504771"/>
<dbReference type="RefSeq" id="WP_033245189.1">
    <property type="nucleotide sequence ID" value="NZ_JBIRUQ010000002.1"/>
</dbReference>
<evidence type="ECO:0000313" key="1">
    <source>
        <dbReference type="EMBL" id="MFI1461780.1"/>
    </source>
</evidence>